<dbReference type="EMBL" id="CM017643">
    <property type="protein sequence ID" value="TYJ21581.1"/>
    <property type="molecule type" value="Genomic_DNA"/>
</dbReference>
<evidence type="ECO:0000313" key="3">
    <source>
        <dbReference type="Proteomes" id="UP000323597"/>
    </source>
</evidence>
<feature type="transmembrane region" description="Helical" evidence="1">
    <location>
        <begin position="36"/>
        <end position="54"/>
    </location>
</feature>
<dbReference type="Proteomes" id="UP000323597">
    <property type="component" value="Chromosome A08"/>
</dbReference>
<evidence type="ECO:0000313" key="2">
    <source>
        <dbReference type="EMBL" id="TYJ21581.1"/>
    </source>
</evidence>
<proteinExistence type="predicted"/>
<organism evidence="2 3">
    <name type="scientific">Gossypium mustelinum</name>
    <name type="common">Cotton</name>
    <name type="synonym">Gossypium caicoense</name>
    <dbReference type="NCBI Taxonomy" id="34275"/>
    <lineage>
        <taxon>Eukaryota</taxon>
        <taxon>Viridiplantae</taxon>
        <taxon>Streptophyta</taxon>
        <taxon>Embryophyta</taxon>
        <taxon>Tracheophyta</taxon>
        <taxon>Spermatophyta</taxon>
        <taxon>Magnoliopsida</taxon>
        <taxon>eudicotyledons</taxon>
        <taxon>Gunneridae</taxon>
        <taxon>Pentapetalae</taxon>
        <taxon>rosids</taxon>
        <taxon>malvids</taxon>
        <taxon>Malvales</taxon>
        <taxon>Malvaceae</taxon>
        <taxon>Malvoideae</taxon>
        <taxon>Gossypium</taxon>
    </lineage>
</organism>
<reference evidence="2 3" key="1">
    <citation type="submission" date="2019-07" db="EMBL/GenBank/DDBJ databases">
        <title>WGS assembly of Gossypium mustelinum.</title>
        <authorList>
            <person name="Chen Z.J."/>
            <person name="Sreedasyam A."/>
            <person name="Ando A."/>
            <person name="Song Q."/>
            <person name="De L."/>
            <person name="Hulse-Kemp A."/>
            <person name="Ding M."/>
            <person name="Ye W."/>
            <person name="Kirkbride R."/>
            <person name="Jenkins J."/>
            <person name="Plott C."/>
            <person name="Lovell J."/>
            <person name="Lin Y.-M."/>
            <person name="Vaughn R."/>
            <person name="Liu B."/>
            <person name="Li W."/>
            <person name="Simpson S."/>
            <person name="Scheffler B."/>
            <person name="Saski C."/>
            <person name="Grover C."/>
            <person name="Hu G."/>
            <person name="Conover J."/>
            <person name="Carlson J."/>
            <person name="Shu S."/>
            <person name="Boston L."/>
            <person name="Williams M."/>
            <person name="Peterson D."/>
            <person name="Mcgee K."/>
            <person name="Jones D."/>
            <person name="Wendel J."/>
            <person name="Stelly D."/>
            <person name="Grimwood J."/>
            <person name="Schmutz J."/>
        </authorList>
    </citation>
    <scope>NUCLEOTIDE SEQUENCE [LARGE SCALE GENOMIC DNA]</scope>
    <source>
        <strain evidence="2">1408120.09</strain>
    </source>
</reference>
<protein>
    <submittedName>
        <fullName evidence="2">Uncharacterized protein</fullName>
    </submittedName>
</protein>
<keyword evidence="1" id="KW-0812">Transmembrane</keyword>
<sequence length="76" mass="8612">MACLLQSTTLLFIFSIILILIPNRHAISFIVLDTLFPSLYYTLFLGLHVFGGLLEDHISMPMSEHMLEMNSDTVVI</sequence>
<keyword evidence="1" id="KW-1133">Transmembrane helix</keyword>
<name>A0A5D2Y8R6_GOSMU</name>
<gene>
    <name evidence="2" type="ORF">E1A91_A08G072600v1</name>
</gene>
<keyword evidence="3" id="KW-1185">Reference proteome</keyword>
<keyword evidence="1" id="KW-0472">Membrane</keyword>
<accession>A0A5D2Y8R6</accession>
<dbReference type="AlphaFoldDB" id="A0A5D2Y8R6"/>
<evidence type="ECO:0000256" key="1">
    <source>
        <dbReference type="SAM" id="Phobius"/>
    </source>
</evidence>